<comment type="catalytic activity">
    <reaction evidence="1">
        <text>ATP + protein L-histidine = ADP + protein N-phospho-L-histidine.</text>
        <dbReference type="EC" id="2.7.13.3"/>
    </reaction>
</comment>
<dbReference type="Pfam" id="PF00672">
    <property type="entry name" value="HAMP"/>
    <property type="match status" value="1"/>
</dbReference>
<evidence type="ECO:0000313" key="16">
    <source>
        <dbReference type="Proteomes" id="UP000309117"/>
    </source>
</evidence>
<dbReference type="EC" id="2.7.13.3" evidence="3"/>
<dbReference type="Pfam" id="PF00512">
    <property type="entry name" value="HisKA"/>
    <property type="match status" value="1"/>
</dbReference>
<comment type="caution">
    <text evidence="15">The sequence shown here is derived from an EMBL/GenBank/DDBJ whole genome shotgun (WGS) entry which is preliminary data.</text>
</comment>
<dbReference type="SUPFAM" id="SSF55874">
    <property type="entry name" value="ATPase domain of HSP90 chaperone/DNA topoisomerase II/histidine kinase"/>
    <property type="match status" value="1"/>
</dbReference>
<evidence type="ECO:0000256" key="9">
    <source>
        <dbReference type="ARBA" id="ARBA00022989"/>
    </source>
</evidence>
<dbReference type="CDD" id="cd06225">
    <property type="entry name" value="HAMP"/>
    <property type="match status" value="1"/>
</dbReference>
<feature type="domain" description="Histidine kinase" evidence="13">
    <location>
        <begin position="284"/>
        <end position="502"/>
    </location>
</feature>
<evidence type="ECO:0000256" key="1">
    <source>
        <dbReference type="ARBA" id="ARBA00000085"/>
    </source>
</evidence>
<dbReference type="PROSITE" id="PS50109">
    <property type="entry name" value="HIS_KIN"/>
    <property type="match status" value="1"/>
</dbReference>
<feature type="transmembrane region" description="Helical" evidence="12">
    <location>
        <begin position="198"/>
        <end position="221"/>
    </location>
</feature>
<dbReference type="InterPro" id="IPR036890">
    <property type="entry name" value="HATPase_C_sf"/>
</dbReference>
<dbReference type="GO" id="GO:0005886">
    <property type="term" value="C:plasma membrane"/>
    <property type="evidence" value="ECO:0007669"/>
    <property type="project" value="TreeGrafter"/>
</dbReference>
<keyword evidence="5" id="KW-0597">Phosphoprotein</keyword>
<dbReference type="EMBL" id="SRYV01000010">
    <property type="protein sequence ID" value="TGY14679.1"/>
    <property type="molecule type" value="Genomic_DNA"/>
</dbReference>
<name>A0A4S2BIW2_9LACO</name>
<dbReference type="Gene3D" id="1.10.287.130">
    <property type="match status" value="1"/>
</dbReference>
<evidence type="ECO:0000256" key="7">
    <source>
        <dbReference type="ARBA" id="ARBA00022692"/>
    </source>
</evidence>
<evidence type="ECO:0000259" key="13">
    <source>
        <dbReference type="PROSITE" id="PS50109"/>
    </source>
</evidence>
<feature type="domain" description="HAMP" evidence="14">
    <location>
        <begin position="222"/>
        <end position="276"/>
    </location>
</feature>
<evidence type="ECO:0000256" key="5">
    <source>
        <dbReference type="ARBA" id="ARBA00022553"/>
    </source>
</evidence>
<evidence type="ECO:0000256" key="12">
    <source>
        <dbReference type="SAM" id="Phobius"/>
    </source>
</evidence>
<keyword evidence="8 15" id="KW-0418">Kinase</keyword>
<dbReference type="PANTHER" id="PTHR45436">
    <property type="entry name" value="SENSOR HISTIDINE KINASE YKOH"/>
    <property type="match status" value="1"/>
</dbReference>
<evidence type="ECO:0000256" key="10">
    <source>
        <dbReference type="ARBA" id="ARBA00023012"/>
    </source>
</evidence>
<feature type="transmembrane region" description="Helical" evidence="12">
    <location>
        <begin position="20"/>
        <end position="46"/>
    </location>
</feature>
<organism evidence="15 16">
    <name type="scientific">Lactobacillus intestinalis</name>
    <dbReference type="NCBI Taxonomy" id="151781"/>
    <lineage>
        <taxon>Bacteria</taxon>
        <taxon>Bacillati</taxon>
        <taxon>Bacillota</taxon>
        <taxon>Bacilli</taxon>
        <taxon>Lactobacillales</taxon>
        <taxon>Lactobacillaceae</taxon>
        <taxon>Lactobacillus</taxon>
    </lineage>
</organism>
<dbReference type="RefSeq" id="WP_135960552.1">
    <property type="nucleotide sequence ID" value="NZ_AQFR02000003.1"/>
</dbReference>
<evidence type="ECO:0000256" key="6">
    <source>
        <dbReference type="ARBA" id="ARBA00022679"/>
    </source>
</evidence>
<dbReference type="PRINTS" id="PR00344">
    <property type="entry name" value="BCTRLSENSOR"/>
</dbReference>
<dbReference type="Gene3D" id="6.10.340.10">
    <property type="match status" value="1"/>
</dbReference>
<evidence type="ECO:0000259" key="14">
    <source>
        <dbReference type="PROSITE" id="PS50885"/>
    </source>
</evidence>
<dbReference type="GO" id="GO:0000155">
    <property type="term" value="F:phosphorelay sensor kinase activity"/>
    <property type="evidence" value="ECO:0007669"/>
    <property type="project" value="InterPro"/>
</dbReference>
<dbReference type="CDD" id="cd00082">
    <property type="entry name" value="HisKA"/>
    <property type="match status" value="1"/>
</dbReference>
<accession>A0A4S2BIW2</accession>
<keyword evidence="10" id="KW-0902">Two-component regulatory system</keyword>
<dbReference type="InterPro" id="IPR003594">
    <property type="entry name" value="HATPase_dom"/>
</dbReference>
<evidence type="ECO:0000256" key="2">
    <source>
        <dbReference type="ARBA" id="ARBA00004370"/>
    </source>
</evidence>
<dbReference type="PANTHER" id="PTHR45436:SF5">
    <property type="entry name" value="SENSOR HISTIDINE KINASE TRCS"/>
    <property type="match status" value="1"/>
</dbReference>
<keyword evidence="9 12" id="KW-1133">Transmembrane helix</keyword>
<dbReference type="InterPro" id="IPR004358">
    <property type="entry name" value="Sig_transdc_His_kin-like_C"/>
</dbReference>
<dbReference type="InterPro" id="IPR003660">
    <property type="entry name" value="HAMP_dom"/>
</dbReference>
<dbReference type="FunFam" id="1.10.287.130:FF:000001">
    <property type="entry name" value="Two-component sensor histidine kinase"/>
    <property type="match status" value="1"/>
</dbReference>
<evidence type="ECO:0000256" key="4">
    <source>
        <dbReference type="ARBA" id="ARBA00015735"/>
    </source>
</evidence>
<dbReference type="SUPFAM" id="SSF47384">
    <property type="entry name" value="Homodimeric domain of signal transducing histidine kinase"/>
    <property type="match status" value="1"/>
</dbReference>
<dbReference type="Pfam" id="PF02518">
    <property type="entry name" value="HATPase_c"/>
    <property type="match status" value="1"/>
</dbReference>
<gene>
    <name evidence="15" type="ORF">E5351_06430</name>
</gene>
<evidence type="ECO:0000256" key="11">
    <source>
        <dbReference type="ARBA" id="ARBA00023136"/>
    </source>
</evidence>
<comment type="subcellular location">
    <subcellularLocation>
        <location evidence="2">Membrane</location>
    </subcellularLocation>
</comment>
<dbReference type="AlphaFoldDB" id="A0A4S2BIW2"/>
<dbReference type="SMART" id="SM00304">
    <property type="entry name" value="HAMP"/>
    <property type="match status" value="1"/>
</dbReference>
<evidence type="ECO:0000256" key="8">
    <source>
        <dbReference type="ARBA" id="ARBA00022777"/>
    </source>
</evidence>
<dbReference type="Gene3D" id="3.30.565.10">
    <property type="entry name" value="Histidine kinase-like ATPase, C-terminal domain"/>
    <property type="match status" value="1"/>
</dbReference>
<dbReference type="PROSITE" id="PS50885">
    <property type="entry name" value="HAMP"/>
    <property type="match status" value="1"/>
</dbReference>
<dbReference type="InterPro" id="IPR036097">
    <property type="entry name" value="HisK_dim/P_sf"/>
</dbReference>
<dbReference type="SMART" id="SM00387">
    <property type="entry name" value="HATPase_c"/>
    <property type="match status" value="1"/>
</dbReference>
<dbReference type="InterPro" id="IPR005467">
    <property type="entry name" value="His_kinase_dom"/>
</dbReference>
<keyword evidence="11 12" id="KW-0472">Membrane</keyword>
<dbReference type="SUPFAM" id="SSF158472">
    <property type="entry name" value="HAMP domain-like"/>
    <property type="match status" value="1"/>
</dbReference>
<protein>
    <recommendedName>
        <fullName evidence="4">Signal transduction histidine-protein kinase ArlS</fullName>
        <ecNumber evidence="3">2.7.13.3</ecNumber>
    </recommendedName>
</protein>
<keyword evidence="7 12" id="KW-0812">Transmembrane</keyword>
<dbReference type="FunFam" id="3.30.565.10:FF:000006">
    <property type="entry name" value="Sensor histidine kinase WalK"/>
    <property type="match status" value="1"/>
</dbReference>
<dbReference type="SMART" id="SM00388">
    <property type="entry name" value="HisKA"/>
    <property type="match status" value="1"/>
</dbReference>
<dbReference type="Proteomes" id="UP000309117">
    <property type="component" value="Unassembled WGS sequence"/>
</dbReference>
<reference evidence="15 16" key="1">
    <citation type="submission" date="2019-04" db="EMBL/GenBank/DDBJ databases">
        <title>Microbes associate with the intestines of laboratory mice.</title>
        <authorList>
            <person name="Navarre W."/>
            <person name="Wong E."/>
            <person name="Huang K."/>
            <person name="Tropini C."/>
            <person name="Ng K."/>
            <person name="Yu B."/>
        </authorList>
    </citation>
    <scope>NUCLEOTIDE SEQUENCE [LARGE SCALE GENOMIC DNA]</scope>
    <source>
        <strain evidence="15 16">NM61_E11</strain>
    </source>
</reference>
<proteinExistence type="predicted"/>
<dbReference type="InterPro" id="IPR041610">
    <property type="entry name" value="ArlS_N"/>
</dbReference>
<dbReference type="Pfam" id="PF18719">
    <property type="entry name" value="ArlS_N"/>
    <property type="match status" value="1"/>
</dbReference>
<dbReference type="InterPro" id="IPR003661">
    <property type="entry name" value="HisK_dim/P_dom"/>
</dbReference>
<keyword evidence="6" id="KW-0808">Transferase</keyword>
<evidence type="ECO:0000313" key="15">
    <source>
        <dbReference type="EMBL" id="TGY14679.1"/>
    </source>
</evidence>
<dbReference type="InterPro" id="IPR050428">
    <property type="entry name" value="TCS_sensor_his_kinase"/>
</dbReference>
<sequence>MKMMTNKDKKQKKTKHTSLIARWVSIVTLTIMVSFVIFSVVIYSIVSQQSLNQQEETSNNVVVTLQNRLESIPNELQISNVIPSLSPSTKRVLRGVPAISDQNSATSAFNDDLLASITNPDISVAVYNTHNEVVFSNGDTTPKYRKFKGENKVEKIQHGTHAELLTYHTVKSSRTGKIIGYIVVSNQMTYYNRLMKNLLHWMLIISLIAVVIFIGIAFVVVKDVVQPIKEISKVAREVNDDPNSSMRIKELHRNDELEELAITFNEMLDRMQRYIDQQKEFVGDVSHELRTPVAVIEGHLNMLERWGKDDPEILDESIKASLQEADRMKHLIQEMLDLTRAEQINVQYPNAVTNVYDVLTRVVADLALVHKDFKIQLDTDDLPPDTEIQIYHGHLEQLLVILIDNGIKYSTTRKQINVSAGVSNDEVTIIVQDFGEGISQADQEKIFNRFYRVDKARTREKGGNGLGLSIAQKLVTSYHGSISVDSVEGQGSQFKLEFPVLTKKEAERLKKLDQKKKLEH</sequence>
<evidence type="ECO:0000256" key="3">
    <source>
        <dbReference type="ARBA" id="ARBA00012438"/>
    </source>
</evidence>